<keyword evidence="3 5" id="KW-1133">Transmembrane helix</keyword>
<comment type="subcellular location">
    <subcellularLocation>
        <location evidence="1 5">Cell membrane</location>
        <topology evidence="1 5">Multi-pass membrane protein</topology>
    </subcellularLocation>
    <subcellularLocation>
        <location evidence="6">Membrane</location>
        <topology evidence="6">Multi-pass membrane protein</topology>
    </subcellularLocation>
</comment>
<comment type="function">
    <text evidence="5">NDH-1 shuttles electrons from NADH, via FMN and iron-sulfur (Fe-S) centers, to quinones in the respiratory chain. The immediate electron acceptor for the enzyme in this species is believed to be a menaquinone. Couples the redox reaction to proton translocation (for every two electrons transferred, four hydrogen ions are translocated across the cytoplasmic membrane), and thus conserves the redox energy in a proton gradient.</text>
</comment>
<sequence>MATQLDMLHQPYFATMGPLIVITITAFVVMILEFIVRRGDKRWLAGISMLGVAVALVVALLQFSAPQVLALNTMIADAFGNLFSILLLISALLILLFTIDYSGKRRVAAEHTYLILFGLAGALAMSTAIDLVTLYVGLELLSISSYVLVAVRKRSVRAVEGGAKYLIMGSIGSAVLLYGMSFIYGIGGTTNLDTLGQNGMTLWQQYPAVVVMAFLLMLAGMGVKLSLVPFHMWTPDAYEGAPAPVSSFLATLSKTAAFGMLVRMMLYIFNASAPHIFYWAAILAAVTMVVGNFIALPQRNMKRLLAFSSVAQAGYVLVPFALLGAVDPAGSTAQLSDWASVFTSLLFYLFAYTFMTIGAFAVVHVVSHATRTVDDEALVGLWKRSPWLAIVLTIFVMSLAGAPLTGGFIGKFYIFTDTIHLKEAWLGIILFGTSVVSFFYYFGWLRKVFRSDVVVAALEHGGAAGDGGGSGDGGAAPGSAGRAATAAVVLPKIRVSAAMNALLGVCAAATLVLGFVPASLLHALLEAKWF</sequence>
<feature type="transmembrane region" description="Helical" evidence="5">
    <location>
        <begin position="111"/>
        <end position="128"/>
    </location>
</feature>
<dbReference type="EMBL" id="JAUSTP010000007">
    <property type="protein sequence ID" value="MDQ0189407.1"/>
    <property type="molecule type" value="Genomic_DNA"/>
</dbReference>
<dbReference type="RefSeq" id="WP_274457070.1">
    <property type="nucleotide sequence ID" value="NZ_CP067097.1"/>
</dbReference>
<comment type="catalytic activity">
    <reaction evidence="5">
        <text>a quinone + NADH + 5 H(+)(in) = a quinol + NAD(+) + 4 H(+)(out)</text>
        <dbReference type="Rhea" id="RHEA:57888"/>
        <dbReference type="ChEBI" id="CHEBI:15378"/>
        <dbReference type="ChEBI" id="CHEBI:24646"/>
        <dbReference type="ChEBI" id="CHEBI:57540"/>
        <dbReference type="ChEBI" id="CHEBI:57945"/>
        <dbReference type="ChEBI" id="CHEBI:132124"/>
    </reaction>
</comment>
<feature type="transmembrane region" description="Helical" evidence="5">
    <location>
        <begin position="163"/>
        <end position="186"/>
    </location>
</feature>
<evidence type="ECO:0000256" key="5">
    <source>
        <dbReference type="HAMAP-Rule" id="MF_00445"/>
    </source>
</evidence>
<comment type="caution">
    <text evidence="8">The sequence shown here is derived from an EMBL/GenBank/DDBJ whole genome shotgun (WGS) entry which is preliminary data.</text>
</comment>
<dbReference type="HAMAP" id="MF_00445">
    <property type="entry name" value="NDH1_NuoN_1"/>
    <property type="match status" value="1"/>
</dbReference>
<dbReference type="PANTHER" id="PTHR22773">
    <property type="entry name" value="NADH DEHYDROGENASE"/>
    <property type="match status" value="1"/>
</dbReference>
<keyword evidence="5" id="KW-1278">Translocase</keyword>
<feature type="transmembrane region" description="Helical" evidence="5">
    <location>
        <begin position="304"/>
        <end position="325"/>
    </location>
</feature>
<keyword evidence="5" id="KW-0813">Transport</keyword>
<organism evidence="8 9">
    <name type="scientific">Alicyclobacillus cycloheptanicus</name>
    <dbReference type="NCBI Taxonomy" id="1457"/>
    <lineage>
        <taxon>Bacteria</taxon>
        <taxon>Bacillati</taxon>
        <taxon>Bacillota</taxon>
        <taxon>Bacilli</taxon>
        <taxon>Bacillales</taxon>
        <taxon>Alicyclobacillaceae</taxon>
        <taxon>Alicyclobacillus</taxon>
    </lineage>
</organism>
<keyword evidence="2 5" id="KW-0812">Transmembrane</keyword>
<keyword evidence="5" id="KW-0520">NAD</keyword>
<gene>
    <name evidence="5" type="primary">nuoN</name>
    <name evidence="8" type="ORF">J2S03_001239</name>
</gene>
<feature type="transmembrane region" description="Helical" evidence="5">
    <location>
        <begin position="206"/>
        <end position="227"/>
    </location>
</feature>
<keyword evidence="5" id="KW-1003">Cell membrane</keyword>
<accession>A0ABT9XGU4</accession>
<feature type="transmembrane region" description="Helical" evidence="5">
    <location>
        <begin position="345"/>
        <end position="366"/>
    </location>
</feature>
<comment type="similarity">
    <text evidence="5">Belongs to the complex I subunit 2 family.</text>
</comment>
<keyword evidence="4 5" id="KW-0472">Membrane</keyword>
<feature type="transmembrane region" description="Helical" evidence="5">
    <location>
        <begin position="276"/>
        <end position="297"/>
    </location>
</feature>
<reference evidence="8 9" key="1">
    <citation type="submission" date="2023-07" db="EMBL/GenBank/DDBJ databases">
        <title>Genomic Encyclopedia of Type Strains, Phase IV (KMG-IV): sequencing the most valuable type-strain genomes for metagenomic binning, comparative biology and taxonomic classification.</title>
        <authorList>
            <person name="Goeker M."/>
        </authorList>
    </citation>
    <scope>NUCLEOTIDE SEQUENCE [LARGE SCALE GENOMIC DNA]</scope>
    <source>
        <strain evidence="8 9">DSM 4006</strain>
    </source>
</reference>
<feature type="transmembrane region" description="Helical" evidence="5">
    <location>
        <begin position="424"/>
        <end position="442"/>
    </location>
</feature>
<protein>
    <recommendedName>
        <fullName evidence="5">NADH-quinone oxidoreductase subunit N</fullName>
        <ecNumber evidence="5">7.1.1.-</ecNumber>
    </recommendedName>
    <alternativeName>
        <fullName evidence="5">NADH dehydrogenase I subunit N</fullName>
    </alternativeName>
    <alternativeName>
        <fullName evidence="5">NDH-1 subunit N</fullName>
    </alternativeName>
</protein>
<proteinExistence type="inferred from homology"/>
<name>A0ABT9XGU4_9BACL</name>
<dbReference type="Proteomes" id="UP001232973">
    <property type="component" value="Unassembled WGS sequence"/>
</dbReference>
<evidence type="ECO:0000313" key="8">
    <source>
        <dbReference type="EMBL" id="MDQ0189407.1"/>
    </source>
</evidence>
<feature type="domain" description="NADH:quinone oxidoreductase/Mrp antiporter transmembrane" evidence="7">
    <location>
        <begin position="128"/>
        <end position="435"/>
    </location>
</feature>
<evidence type="ECO:0000256" key="4">
    <source>
        <dbReference type="ARBA" id="ARBA00023136"/>
    </source>
</evidence>
<evidence type="ECO:0000256" key="1">
    <source>
        <dbReference type="ARBA" id="ARBA00004651"/>
    </source>
</evidence>
<evidence type="ECO:0000259" key="7">
    <source>
        <dbReference type="Pfam" id="PF00361"/>
    </source>
</evidence>
<keyword evidence="9" id="KW-1185">Reference proteome</keyword>
<feature type="transmembrane region" description="Helical" evidence="5">
    <location>
        <begin position="78"/>
        <end position="99"/>
    </location>
</feature>
<evidence type="ECO:0000256" key="3">
    <source>
        <dbReference type="ARBA" id="ARBA00022989"/>
    </source>
</evidence>
<feature type="transmembrane region" description="Helical" evidence="5">
    <location>
        <begin position="387"/>
        <end position="404"/>
    </location>
</feature>
<dbReference type="PRINTS" id="PR01434">
    <property type="entry name" value="NADHDHGNASE5"/>
</dbReference>
<dbReference type="InterPro" id="IPR010096">
    <property type="entry name" value="NADH-Q_OxRdtase_suN/2"/>
</dbReference>
<evidence type="ECO:0000256" key="2">
    <source>
        <dbReference type="ARBA" id="ARBA00022692"/>
    </source>
</evidence>
<evidence type="ECO:0000313" key="9">
    <source>
        <dbReference type="Proteomes" id="UP001232973"/>
    </source>
</evidence>
<comment type="subunit">
    <text evidence="5">NDH-1 is composed of 14 different subunits. Subunits NuoA, H, J, K, L, M, N constitute the membrane sector of the complex.</text>
</comment>
<keyword evidence="5" id="KW-0874">Quinone</keyword>
<feature type="transmembrane region" description="Helical" evidence="5">
    <location>
        <begin position="12"/>
        <end position="36"/>
    </location>
</feature>
<evidence type="ECO:0000256" key="6">
    <source>
        <dbReference type="RuleBase" id="RU000320"/>
    </source>
</evidence>
<dbReference type="InterPro" id="IPR001750">
    <property type="entry name" value="ND/Mrp_TM"/>
</dbReference>
<feature type="transmembrane region" description="Helical" evidence="5">
    <location>
        <begin position="43"/>
        <end position="63"/>
    </location>
</feature>
<dbReference type="NCBIfam" id="TIGR01770">
    <property type="entry name" value="NDH_I_N"/>
    <property type="match status" value="1"/>
</dbReference>
<dbReference type="EC" id="7.1.1.-" evidence="5"/>
<feature type="transmembrane region" description="Helical" evidence="5">
    <location>
        <begin position="501"/>
        <end position="525"/>
    </location>
</feature>
<dbReference type="Pfam" id="PF00361">
    <property type="entry name" value="Proton_antipo_M"/>
    <property type="match status" value="1"/>
</dbReference>